<feature type="region of interest" description="Disordered" evidence="3">
    <location>
        <begin position="159"/>
        <end position="185"/>
    </location>
</feature>
<protein>
    <submittedName>
        <fullName evidence="4">Single-stranded DNA-binding protein</fullName>
    </submittedName>
</protein>
<evidence type="ECO:0000313" key="4">
    <source>
        <dbReference type="EMBL" id="CEA03338.1"/>
    </source>
</evidence>
<dbReference type="AlphaFoldDB" id="A0A078M7C6"/>
<reference evidence="4 5" key="1">
    <citation type="submission" date="2014-07" db="EMBL/GenBank/DDBJ databases">
        <authorList>
            <person name="Urmite Genomes Urmite Genomes"/>
        </authorList>
    </citation>
    <scope>NUCLEOTIDE SEQUENCE [LARGE SCALE GENOMIC DNA]</scope>
    <source>
        <strain evidence="4 5">13MG44_air</strain>
    </source>
</reference>
<dbReference type="GO" id="GO:0003697">
    <property type="term" value="F:single-stranded DNA binding"/>
    <property type="evidence" value="ECO:0007669"/>
    <property type="project" value="InterPro"/>
</dbReference>
<proteinExistence type="predicted"/>
<dbReference type="STRING" id="1461582.BN1048_02050"/>
<evidence type="ECO:0000313" key="5">
    <source>
        <dbReference type="Proteomes" id="UP000044136"/>
    </source>
</evidence>
<dbReference type="RefSeq" id="WP_052108964.1">
    <property type="nucleotide sequence ID" value="NZ_CCSE01000001.1"/>
</dbReference>
<gene>
    <name evidence="4" type="ORF">BN1048_02050</name>
</gene>
<dbReference type="Gene3D" id="2.40.50.140">
    <property type="entry name" value="Nucleic acid-binding proteins"/>
    <property type="match status" value="1"/>
</dbReference>
<dbReference type="EMBL" id="CCSE01000001">
    <property type="protein sequence ID" value="CEA03338.1"/>
    <property type="molecule type" value="Genomic_DNA"/>
</dbReference>
<evidence type="ECO:0000256" key="1">
    <source>
        <dbReference type="ARBA" id="ARBA00023125"/>
    </source>
</evidence>
<keyword evidence="1 2" id="KW-0238">DNA-binding</keyword>
<evidence type="ECO:0000256" key="3">
    <source>
        <dbReference type="SAM" id="MobiDB-lite"/>
    </source>
</evidence>
<dbReference type="HOGENOM" id="CLU_1459483_0_0_9"/>
<dbReference type="OrthoDB" id="9809878at2"/>
<dbReference type="Proteomes" id="UP000044136">
    <property type="component" value="Unassembled WGS sequence"/>
</dbReference>
<dbReference type="SUPFAM" id="SSF50249">
    <property type="entry name" value="Nucleic acid-binding proteins"/>
    <property type="match status" value="1"/>
</dbReference>
<evidence type="ECO:0000256" key="2">
    <source>
        <dbReference type="PROSITE-ProRule" id="PRU00252"/>
    </source>
</evidence>
<sequence>MMNKVLLVGELVSNNVIAKNAQGSVNAFIIATVRVPKDTRRDKEVHFLYCKAFGKSIPGVLDEAKNGDILCVSGQLATTSLTKKDGSREYRMEIWAESIKHVPDKIRERTDIANPSRLIEQAVHHYNIHESLGEKYVHTLSQEKTEPKTEKEKHIEIISNLVEEKETDNTEDKPGPDDNKEKVLA</sequence>
<name>A0A078M7C6_9STAP</name>
<keyword evidence="5" id="KW-1185">Reference proteome</keyword>
<dbReference type="InterPro" id="IPR000424">
    <property type="entry name" value="Primosome_PriB/ssb"/>
</dbReference>
<dbReference type="eggNOG" id="COG0629">
    <property type="taxonomic scope" value="Bacteria"/>
</dbReference>
<organism evidence="4 5">
    <name type="scientific">Jeotgalicoccus saudimassiliensis</name>
    <dbReference type="NCBI Taxonomy" id="1461582"/>
    <lineage>
        <taxon>Bacteria</taxon>
        <taxon>Bacillati</taxon>
        <taxon>Bacillota</taxon>
        <taxon>Bacilli</taxon>
        <taxon>Bacillales</taxon>
        <taxon>Staphylococcaceae</taxon>
        <taxon>Jeotgalicoccus</taxon>
    </lineage>
</organism>
<dbReference type="PROSITE" id="PS50935">
    <property type="entry name" value="SSB"/>
    <property type="match status" value="1"/>
</dbReference>
<dbReference type="GO" id="GO:0006260">
    <property type="term" value="P:DNA replication"/>
    <property type="evidence" value="ECO:0007669"/>
    <property type="project" value="InterPro"/>
</dbReference>
<dbReference type="InterPro" id="IPR012340">
    <property type="entry name" value="NA-bd_OB-fold"/>
</dbReference>
<accession>A0A078M7C6</accession>
<dbReference type="Pfam" id="PF00436">
    <property type="entry name" value="SSB"/>
    <property type="match status" value="1"/>
</dbReference>